<dbReference type="Gene3D" id="2.30.29.30">
    <property type="entry name" value="Pleckstrin-homology domain (PH domain)/Phosphotyrosine-binding domain (PTB)"/>
    <property type="match status" value="1"/>
</dbReference>
<dbReference type="PANTHER" id="PTHR23318">
    <property type="entry name" value="ATP SYNTHASE GAMMA-RELATED"/>
    <property type="match status" value="1"/>
</dbReference>
<accession>A0A182SXV8</accession>
<feature type="domain" description="PP4R3 EVH1-like" evidence="3">
    <location>
        <begin position="162"/>
        <end position="259"/>
    </location>
</feature>
<sequence>DRIIHNPDRTVPVHERSKVKRTHRRPSAAETATIEYSEKPVDCKILKKRRKKSSSLSTIDNCTGGNRRQQEERQQRRKRRDTDRQRQRRTLNRQLRRQHIRQQQTAAINYGQQDAGCSASAGRNSNTSKRFGCCIGSGRNHSNGPVRCSANGSRRNMTTDTRRRVKLYALNADRQWDDRGTGHVTSSYVDRVKGVSLLVHAENDGSMLLESKIHPDTTYHKQQDTLIVWSEGDNFDLALSFQEKAGCDEIWEKICQVQGKDPSVEITQESVEESEDERFEDMSDSAPPIELPPCELSRLEDIS</sequence>
<dbReference type="Proteomes" id="UP000075901">
    <property type="component" value="Unassembled WGS sequence"/>
</dbReference>
<feature type="region of interest" description="Disordered" evidence="2">
    <location>
        <begin position="1"/>
        <end position="30"/>
    </location>
</feature>
<reference evidence="4" key="2">
    <citation type="submission" date="2020-05" db="UniProtKB">
        <authorList>
            <consortium name="EnsemblMetazoa"/>
        </authorList>
    </citation>
    <scope>IDENTIFICATION</scope>
    <source>
        <strain evidence="4">maculatus3</strain>
    </source>
</reference>
<dbReference type="InterPro" id="IPR051137">
    <property type="entry name" value="PP4R3-like"/>
</dbReference>
<dbReference type="GO" id="GO:0005654">
    <property type="term" value="C:nucleoplasm"/>
    <property type="evidence" value="ECO:0007669"/>
    <property type="project" value="TreeGrafter"/>
</dbReference>
<dbReference type="GO" id="GO:0072542">
    <property type="term" value="F:protein phosphatase activator activity"/>
    <property type="evidence" value="ECO:0007669"/>
    <property type="project" value="TreeGrafter"/>
</dbReference>
<dbReference type="InterPro" id="IPR055236">
    <property type="entry name" value="EVH1_PP4R3"/>
</dbReference>
<name>A0A182SXV8_9DIPT</name>
<proteinExistence type="inferred from homology"/>
<dbReference type="SUPFAM" id="SSF50729">
    <property type="entry name" value="PH domain-like"/>
    <property type="match status" value="1"/>
</dbReference>
<feature type="region of interest" description="Disordered" evidence="2">
    <location>
        <begin position="48"/>
        <end position="102"/>
    </location>
</feature>
<feature type="compositionally biased region" description="Basic residues" evidence="2">
    <location>
        <begin position="86"/>
        <end position="100"/>
    </location>
</feature>
<evidence type="ECO:0000313" key="5">
    <source>
        <dbReference type="Proteomes" id="UP000075901"/>
    </source>
</evidence>
<evidence type="ECO:0000256" key="1">
    <source>
        <dbReference type="ARBA" id="ARBA00008809"/>
    </source>
</evidence>
<dbReference type="AlphaFoldDB" id="A0A182SXV8"/>
<dbReference type="PANTHER" id="PTHR23318:SF0">
    <property type="entry name" value="SERINE_THREONINE-PROTEIN PHOSPHATASE 4 REGULATORY SUBUNIT 3"/>
    <property type="match status" value="1"/>
</dbReference>
<reference evidence="5" key="1">
    <citation type="submission" date="2013-09" db="EMBL/GenBank/DDBJ databases">
        <title>The Genome Sequence of Anopheles maculatus species B.</title>
        <authorList>
            <consortium name="The Broad Institute Genomics Platform"/>
            <person name="Neafsey D.E."/>
            <person name="Besansky N."/>
            <person name="Howell P."/>
            <person name="Walton C."/>
            <person name="Young S.K."/>
            <person name="Zeng Q."/>
            <person name="Gargeya S."/>
            <person name="Fitzgerald M."/>
            <person name="Haas B."/>
            <person name="Abouelleil A."/>
            <person name="Allen A.W."/>
            <person name="Alvarado L."/>
            <person name="Arachchi H.M."/>
            <person name="Berlin A.M."/>
            <person name="Chapman S.B."/>
            <person name="Gainer-Dewar J."/>
            <person name="Goldberg J."/>
            <person name="Griggs A."/>
            <person name="Gujja S."/>
            <person name="Hansen M."/>
            <person name="Howarth C."/>
            <person name="Imamovic A."/>
            <person name="Ireland A."/>
            <person name="Larimer J."/>
            <person name="McCowan C."/>
            <person name="Murphy C."/>
            <person name="Pearson M."/>
            <person name="Poon T.W."/>
            <person name="Priest M."/>
            <person name="Roberts A."/>
            <person name="Saif S."/>
            <person name="Shea T."/>
            <person name="Sisk P."/>
            <person name="Sykes S."/>
            <person name="Wortman J."/>
            <person name="Nusbaum C."/>
            <person name="Birren B."/>
        </authorList>
    </citation>
    <scope>NUCLEOTIDE SEQUENCE [LARGE SCALE GENOMIC DNA]</scope>
    <source>
        <strain evidence="5">maculatus3</strain>
    </source>
</reference>
<organism evidence="4 5">
    <name type="scientific">Anopheles maculatus</name>
    <dbReference type="NCBI Taxonomy" id="74869"/>
    <lineage>
        <taxon>Eukaryota</taxon>
        <taxon>Metazoa</taxon>
        <taxon>Ecdysozoa</taxon>
        <taxon>Arthropoda</taxon>
        <taxon>Hexapoda</taxon>
        <taxon>Insecta</taxon>
        <taxon>Pterygota</taxon>
        <taxon>Neoptera</taxon>
        <taxon>Endopterygota</taxon>
        <taxon>Diptera</taxon>
        <taxon>Nematocera</taxon>
        <taxon>Culicoidea</taxon>
        <taxon>Culicidae</taxon>
        <taxon>Anophelinae</taxon>
        <taxon>Anopheles</taxon>
        <taxon>Anopheles maculatus group</taxon>
    </lineage>
</organism>
<feature type="compositionally biased region" description="Basic and acidic residues" evidence="2">
    <location>
        <begin position="1"/>
        <end position="16"/>
    </location>
</feature>
<keyword evidence="5" id="KW-1185">Reference proteome</keyword>
<comment type="similarity">
    <text evidence="1">Belongs to the SMEK family.</text>
</comment>
<dbReference type="InterPro" id="IPR011993">
    <property type="entry name" value="PH-like_dom_sf"/>
</dbReference>
<feature type="compositionally biased region" description="Basic and acidic residues" evidence="2">
    <location>
        <begin position="68"/>
        <end position="85"/>
    </location>
</feature>
<evidence type="ECO:0000256" key="2">
    <source>
        <dbReference type="SAM" id="MobiDB-lite"/>
    </source>
</evidence>
<dbReference type="EnsemblMetazoa" id="AMAM015635-RA">
    <property type="protein sequence ID" value="AMAM015635-PA"/>
    <property type="gene ID" value="AMAM015635"/>
</dbReference>
<evidence type="ECO:0000259" key="3">
    <source>
        <dbReference type="Pfam" id="PF22972"/>
    </source>
</evidence>
<feature type="region of interest" description="Disordered" evidence="2">
    <location>
        <begin position="262"/>
        <end position="303"/>
    </location>
</feature>
<dbReference type="Pfam" id="PF22972">
    <property type="entry name" value="EVH1_PP4R3"/>
    <property type="match status" value="1"/>
</dbReference>
<dbReference type="GO" id="GO:0006974">
    <property type="term" value="P:DNA damage response"/>
    <property type="evidence" value="ECO:0007669"/>
    <property type="project" value="TreeGrafter"/>
</dbReference>
<feature type="compositionally biased region" description="Acidic residues" evidence="2">
    <location>
        <begin position="270"/>
        <end position="283"/>
    </location>
</feature>
<dbReference type="FunFam" id="2.30.29.30:FF:000051">
    <property type="entry name" value="Serine/threonine-protein phosphatase 4 regulatory subunit 3B"/>
    <property type="match status" value="1"/>
</dbReference>
<dbReference type="VEuPathDB" id="VectorBase:AMAM015635"/>
<evidence type="ECO:0000313" key="4">
    <source>
        <dbReference type="EnsemblMetazoa" id="AMAM015635-PA"/>
    </source>
</evidence>
<dbReference type="GO" id="GO:0030289">
    <property type="term" value="C:protein phosphatase 4 complex"/>
    <property type="evidence" value="ECO:0007669"/>
    <property type="project" value="TreeGrafter"/>
</dbReference>
<protein>
    <recommendedName>
        <fullName evidence="3">PP4R3 EVH1-like domain-containing protein</fullName>
    </recommendedName>
</protein>
<feature type="compositionally biased region" description="Basic residues" evidence="2">
    <location>
        <begin position="17"/>
        <end position="26"/>
    </location>
</feature>